<keyword evidence="2" id="KW-1185">Reference proteome</keyword>
<accession>A0ABN2AL48</accession>
<proteinExistence type="predicted"/>
<organism evidence="1 2">
    <name type="scientific">Kribbella lupini</name>
    <dbReference type="NCBI Taxonomy" id="291602"/>
    <lineage>
        <taxon>Bacteria</taxon>
        <taxon>Bacillati</taxon>
        <taxon>Actinomycetota</taxon>
        <taxon>Actinomycetes</taxon>
        <taxon>Propionibacteriales</taxon>
        <taxon>Kribbellaceae</taxon>
        <taxon>Kribbella</taxon>
    </lineage>
</organism>
<reference evidence="1 2" key="1">
    <citation type="journal article" date="2019" name="Int. J. Syst. Evol. Microbiol.">
        <title>The Global Catalogue of Microorganisms (GCM) 10K type strain sequencing project: providing services to taxonomists for standard genome sequencing and annotation.</title>
        <authorList>
            <consortium name="The Broad Institute Genomics Platform"/>
            <consortium name="The Broad Institute Genome Sequencing Center for Infectious Disease"/>
            <person name="Wu L."/>
            <person name="Ma J."/>
        </authorList>
    </citation>
    <scope>NUCLEOTIDE SEQUENCE [LARGE SCALE GENOMIC DNA]</scope>
    <source>
        <strain evidence="1 2">JCM 14303</strain>
    </source>
</reference>
<evidence type="ECO:0000313" key="2">
    <source>
        <dbReference type="Proteomes" id="UP001500363"/>
    </source>
</evidence>
<gene>
    <name evidence="1" type="ORF">GCM10009741_20750</name>
</gene>
<comment type="caution">
    <text evidence="1">The sequence shown here is derived from an EMBL/GenBank/DDBJ whole genome shotgun (WGS) entry which is preliminary data.</text>
</comment>
<sequence>MTTVVQAAARPTIPLVRQEVREVLEQSPTFKALPEQKRRDLAHDMVNIGQYLADAGGETYGVPLAAAVAQDAPRALADAPPVDTAGQKFGDQGGGVAAQAGADVLAGLVASVDFPGFVSGLIQGVFQAIVDATIQQMEAFAELVKNVSKSVNEYMKDNVTPNQARDYLADRYPEHLQVDIAGDQPKVVPREDADESEMPDFFKDLGLDFPVDSLDEDVTEEVLVPAARQQMAIDRQRMLLMMVMMGINRLVVTDGTIKAAVIFQLDTTDRVAQTATQATEYDYRNKSNSRSGMFSGWFSPSWTSESKTRVNVATSRTDESEAAIELKAKLTGDVSVRFKTETYPLDSMTTLLGLQEPSLPTTQPREPAAP</sequence>
<dbReference type="RefSeq" id="WP_344172432.1">
    <property type="nucleotide sequence ID" value="NZ_BAAANC010000001.1"/>
</dbReference>
<evidence type="ECO:0000313" key="1">
    <source>
        <dbReference type="EMBL" id="GAA1520031.1"/>
    </source>
</evidence>
<dbReference type="EMBL" id="BAAANC010000001">
    <property type="protein sequence ID" value="GAA1520031.1"/>
    <property type="molecule type" value="Genomic_DNA"/>
</dbReference>
<protein>
    <submittedName>
        <fullName evidence="1">Uncharacterized protein</fullName>
    </submittedName>
</protein>
<name>A0ABN2AL48_9ACTN</name>
<dbReference type="Proteomes" id="UP001500363">
    <property type="component" value="Unassembled WGS sequence"/>
</dbReference>